<keyword evidence="1" id="KW-1133">Transmembrane helix</keyword>
<gene>
    <name evidence="2" type="ORF">LEP1GSC062_2622</name>
</gene>
<dbReference type="EMBL" id="AHMT02000049">
    <property type="protein sequence ID" value="EQA61537.1"/>
    <property type="molecule type" value="Genomic_DNA"/>
</dbReference>
<evidence type="ECO:0000313" key="3">
    <source>
        <dbReference type="Proteomes" id="UP000018747"/>
    </source>
</evidence>
<organism evidence="2 3">
    <name type="scientific">Leptospira alexanderi serovar Manhao 3 str. L 60</name>
    <dbReference type="NCBI Taxonomy" id="1049759"/>
    <lineage>
        <taxon>Bacteria</taxon>
        <taxon>Pseudomonadati</taxon>
        <taxon>Spirochaetota</taxon>
        <taxon>Spirochaetia</taxon>
        <taxon>Leptospirales</taxon>
        <taxon>Leptospiraceae</taxon>
        <taxon>Leptospira</taxon>
    </lineage>
</organism>
<keyword evidence="3" id="KW-1185">Reference proteome</keyword>
<comment type="caution">
    <text evidence="2">The sequence shown here is derived from an EMBL/GenBank/DDBJ whole genome shotgun (WGS) entry which is preliminary data.</text>
</comment>
<keyword evidence="1" id="KW-0472">Membrane</keyword>
<dbReference type="AlphaFoldDB" id="V6HWZ8"/>
<accession>V6HWZ8</accession>
<proteinExistence type="predicted"/>
<sequence length="67" mass="7519">MTQKIKEQWAVLILLVITPVLHVWIGTENSYITDSALKAMQTDSLIQNGFRTEELRAGLKTACTEKA</sequence>
<reference evidence="2" key="1">
    <citation type="submission" date="2013-05" db="EMBL/GenBank/DDBJ databases">
        <authorList>
            <person name="Harkins D.M."/>
            <person name="Durkin A.S."/>
            <person name="Brinkac L.M."/>
            <person name="Haft D.H."/>
            <person name="Selengut J.D."/>
            <person name="Sanka R."/>
            <person name="DePew J."/>
            <person name="Purushe J."/>
            <person name="Hartskeerl R.A."/>
            <person name="Ahmed A."/>
            <person name="van der Linden H."/>
            <person name="Goris M.G.A."/>
            <person name="Vinetz J.M."/>
            <person name="Sutton G.G."/>
            <person name="Nierman W.C."/>
            <person name="Fouts D.E."/>
        </authorList>
    </citation>
    <scope>NUCLEOTIDE SEQUENCE [LARGE SCALE GENOMIC DNA]</scope>
    <source>
        <strain evidence="2">L 60</strain>
    </source>
</reference>
<name>V6HWZ8_9LEPT</name>
<evidence type="ECO:0000313" key="2">
    <source>
        <dbReference type="EMBL" id="EQA61537.1"/>
    </source>
</evidence>
<evidence type="ECO:0000256" key="1">
    <source>
        <dbReference type="SAM" id="Phobius"/>
    </source>
</evidence>
<keyword evidence="1" id="KW-0812">Transmembrane</keyword>
<protein>
    <submittedName>
        <fullName evidence="2">Uncharacterized protein</fullName>
    </submittedName>
</protein>
<dbReference type="Proteomes" id="UP000018747">
    <property type="component" value="Unassembled WGS sequence"/>
</dbReference>
<feature type="transmembrane region" description="Helical" evidence="1">
    <location>
        <begin position="9"/>
        <end position="27"/>
    </location>
</feature>